<gene>
    <name evidence="10" type="ORF">NP603_20605</name>
</gene>
<evidence type="ECO:0000256" key="6">
    <source>
        <dbReference type="SAM" id="Phobius"/>
    </source>
</evidence>
<feature type="domain" description="PAS" evidence="7">
    <location>
        <begin position="269"/>
        <end position="322"/>
    </location>
</feature>
<dbReference type="InterPro" id="IPR000700">
    <property type="entry name" value="PAS-assoc_C"/>
</dbReference>
<feature type="domain" description="PAS" evidence="7">
    <location>
        <begin position="398"/>
        <end position="470"/>
    </location>
</feature>
<keyword evidence="3 6" id="KW-1133">Transmembrane helix</keyword>
<dbReference type="SMART" id="SM00267">
    <property type="entry name" value="GGDEF"/>
    <property type="match status" value="1"/>
</dbReference>
<comment type="subcellular location">
    <subcellularLocation>
        <location evidence="1">Membrane</location>
        <topology evidence="1">Multi-pass membrane protein</topology>
    </subcellularLocation>
</comment>
<dbReference type="PROSITE" id="PS50112">
    <property type="entry name" value="PAS"/>
    <property type="match status" value="2"/>
</dbReference>
<feature type="domain" description="PAC" evidence="8">
    <location>
        <begin position="347"/>
        <end position="397"/>
    </location>
</feature>
<dbReference type="InterPro" id="IPR013767">
    <property type="entry name" value="PAS_fold"/>
</dbReference>
<dbReference type="SUPFAM" id="SSF55785">
    <property type="entry name" value="PYP-like sensor domain (PAS domain)"/>
    <property type="match status" value="2"/>
</dbReference>
<dbReference type="PANTHER" id="PTHR46663:SF4">
    <property type="entry name" value="DIGUANYLATE CYCLASE DGCT-RELATED"/>
    <property type="match status" value="1"/>
</dbReference>
<dbReference type="NCBIfam" id="TIGR00229">
    <property type="entry name" value="sensory_box"/>
    <property type="match status" value="2"/>
</dbReference>
<dbReference type="InterPro" id="IPR001610">
    <property type="entry name" value="PAC"/>
</dbReference>
<dbReference type="EC" id="2.7.7.65" evidence="10"/>
<proteinExistence type="predicted"/>
<keyword evidence="5" id="KW-0175">Coiled coil</keyword>
<dbReference type="Pfam" id="PF08447">
    <property type="entry name" value="PAS_3"/>
    <property type="match status" value="1"/>
</dbReference>
<protein>
    <submittedName>
        <fullName evidence="10">Diguanylate cyclase</fullName>
        <ecNumber evidence="10">2.7.7.65</ecNumber>
    </submittedName>
</protein>
<dbReference type="InterPro" id="IPR029095">
    <property type="entry name" value="NarX-like_N"/>
</dbReference>
<dbReference type="Gene3D" id="3.30.70.270">
    <property type="match status" value="1"/>
</dbReference>
<keyword evidence="2 6" id="KW-0812">Transmembrane</keyword>
<feature type="coiled-coil region" evidence="5">
    <location>
        <begin position="234"/>
        <end position="265"/>
    </location>
</feature>
<dbReference type="InterPro" id="IPR000014">
    <property type="entry name" value="PAS"/>
</dbReference>
<dbReference type="Gene3D" id="3.30.450.20">
    <property type="entry name" value="PAS domain"/>
    <property type="match status" value="2"/>
</dbReference>
<dbReference type="InterPro" id="IPR035965">
    <property type="entry name" value="PAS-like_dom_sf"/>
</dbReference>
<keyword evidence="4 6" id="KW-0472">Membrane</keyword>
<dbReference type="NCBIfam" id="TIGR00254">
    <property type="entry name" value="GGDEF"/>
    <property type="match status" value="1"/>
</dbReference>
<dbReference type="EMBL" id="JANIBM010000052">
    <property type="protein sequence ID" value="MCQ8183524.1"/>
    <property type="molecule type" value="Genomic_DNA"/>
</dbReference>
<feature type="transmembrane region" description="Helical" evidence="6">
    <location>
        <begin position="203"/>
        <end position="224"/>
    </location>
</feature>
<name>A0ABT1UMS1_9GAMM</name>
<dbReference type="GO" id="GO:0052621">
    <property type="term" value="F:diguanylate cyclase activity"/>
    <property type="evidence" value="ECO:0007669"/>
    <property type="project" value="UniProtKB-EC"/>
</dbReference>
<dbReference type="RefSeq" id="WP_256612746.1">
    <property type="nucleotide sequence ID" value="NZ_JANIBM010000052.1"/>
</dbReference>
<dbReference type="InterPro" id="IPR029787">
    <property type="entry name" value="Nucleotide_cyclase"/>
</dbReference>
<dbReference type="Pfam" id="PF00990">
    <property type="entry name" value="GGDEF"/>
    <property type="match status" value="1"/>
</dbReference>
<sequence length="694" mass="77301">MVNGKLFTEVHIGQNRAIARALTRRYTVALLLVAALSTAAWFSLRLVIAEQQSTAAIVNVSGRQRMLSQRTALFANLLAMTPPSGRPAIRSQLQEAIDLMERSHRGLTRGDSAMGLPASHSPTVHAMYFDGDGGVDAQVSQYIQAVRQLLALDDAALGTDNPLLLHITRTAPTTLVASLDGMVKQYQAEGEANVRRVQTTETALWLLTLILLALEAGLIFQPFAKHIKQVVGKLQTVTDELELHRNNLEELVRQRTAELQSKSAELAESMEKFRLISSAAQEAIVIIGKRAEVVHWNRAAEKLFGYSESEALGQDLHELIVPIPMRDLARAGYQKFEQTGEGIMIGRTIQATSLRKGGEEFPIELSISAIKLQNSWHALSIIRDVTERKAIEDTLRRSEEQLRFVLEGAELGFWDWNILTGEVFRNERWAEMLGYSHDEIQHTTQQWTDFVHPDDREQAWQSILDVIEGRSPAHKLEYRMLHKDGSIRWILDQAKVMQRDPAGYPVRMSGTHSDITERKRLEAELTRQARTDHLTGVSSRGYFLEQAEQELASALRYRNPLTVLMMDIDFFKQVNDIHGHKAGDTVLKKLADVCRETMREADIIGRLGGEEFAILLPQTDECRAIEAAERLKEALGKASVPIEGGMPLSFTVSIGAAALTNGDGSVDALLNRADQALYLAKESGRNRVCVAAGE</sequence>
<dbReference type="InterPro" id="IPR000160">
    <property type="entry name" value="GGDEF_dom"/>
</dbReference>
<accession>A0ABT1UMS1</accession>
<feature type="domain" description="PAC" evidence="8">
    <location>
        <begin position="474"/>
        <end position="527"/>
    </location>
</feature>
<evidence type="ECO:0000313" key="10">
    <source>
        <dbReference type="EMBL" id="MCQ8183524.1"/>
    </source>
</evidence>
<evidence type="ECO:0000313" key="11">
    <source>
        <dbReference type="Proteomes" id="UP001524569"/>
    </source>
</evidence>
<evidence type="ECO:0000256" key="1">
    <source>
        <dbReference type="ARBA" id="ARBA00004141"/>
    </source>
</evidence>
<dbReference type="PANTHER" id="PTHR46663">
    <property type="entry name" value="DIGUANYLATE CYCLASE DGCT-RELATED"/>
    <property type="match status" value="1"/>
</dbReference>
<dbReference type="PROSITE" id="PS50887">
    <property type="entry name" value="GGDEF"/>
    <property type="match status" value="1"/>
</dbReference>
<dbReference type="SUPFAM" id="SSF55073">
    <property type="entry name" value="Nucleotide cyclase"/>
    <property type="match status" value="1"/>
</dbReference>
<dbReference type="SMART" id="SM00091">
    <property type="entry name" value="PAS"/>
    <property type="match status" value="2"/>
</dbReference>
<dbReference type="Pfam" id="PF00989">
    <property type="entry name" value="PAS"/>
    <property type="match status" value="1"/>
</dbReference>
<evidence type="ECO:0000259" key="7">
    <source>
        <dbReference type="PROSITE" id="PS50112"/>
    </source>
</evidence>
<evidence type="ECO:0000256" key="4">
    <source>
        <dbReference type="ARBA" id="ARBA00023136"/>
    </source>
</evidence>
<evidence type="ECO:0000256" key="5">
    <source>
        <dbReference type="SAM" id="Coils"/>
    </source>
</evidence>
<evidence type="ECO:0000259" key="9">
    <source>
        <dbReference type="PROSITE" id="PS50887"/>
    </source>
</evidence>
<feature type="transmembrane region" description="Helical" evidence="6">
    <location>
        <begin position="26"/>
        <end position="44"/>
    </location>
</feature>
<dbReference type="InterPro" id="IPR043128">
    <property type="entry name" value="Rev_trsase/Diguanyl_cyclase"/>
</dbReference>
<dbReference type="SMART" id="SM00086">
    <property type="entry name" value="PAC"/>
    <property type="match status" value="2"/>
</dbReference>
<dbReference type="Proteomes" id="UP001524569">
    <property type="component" value="Unassembled WGS sequence"/>
</dbReference>
<comment type="caution">
    <text evidence="10">The sequence shown here is derived from an EMBL/GenBank/DDBJ whole genome shotgun (WGS) entry which is preliminary data.</text>
</comment>
<dbReference type="CDD" id="cd01949">
    <property type="entry name" value="GGDEF"/>
    <property type="match status" value="1"/>
</dbReference>
<feature type="domain" description="GGDEF" evidence="9">
    <location>
        <begin position="559"/>
        <end position="693"/>
    </location>
</feature>
<reference evidence="10 11" key="1">
    <citation type="submission" date="2022-07" db="EMBL/GenBank/DDBJ databases">
        <title>Methylomonas rivi sp. nov., Methylomonas rosea sp. nov., Methylomonas aureus sp. nov. and Methylomonas subterranea sp. nov., four novel methanotrophs isolated from a freshwater creek and the deep terrestrial subsurface.</title>
        <authorList>
            <person name="Abin C."/>
            <person name="Sankaranarayanan K."/>
            <person name="Garner C."/>
            <person name="Sindelar R."/>
            <person name="Kotary K."/>
            <person name="Garner R."/>
            <person name="Barclay S."/>
            <person name="Lawson P."/>
            <person name="Krumholz L."/>
        </authorList>
    </citation>
    <scope>NUCLEOTIDE SEQUENCE [LARGE SCALE GENOMIC DNA]</scope>
    <source>
        <strain evidence="10 11">SURF-1</strain>
    </source>
</reference>
<dbReference type="InterPro" id="IPR052163">
    <property type="entry name" value="DGC-Regulatory_Protein"/>
</dbReference>
<keyword evidence="10" id="KW-0808">Transferase</keyword>
<evidence type="ECO:0000259" key="8">
    <source>
        <dbReference type="PROSITE" id="PS50113"/>
    </source>
</evidence>
<evidence type="ECO:0000256" key="3">
    <source>
        <dbReference type="ARBA" id="ARBA00022989"/>
    </source>
</evidence>
<keyword evidence="11" id="KW-1185">Reference proteome</keyword>
<dbReference type="InterPro" id="IPR013655">
    <property type="entry name" value="PAS_fold_3"/>
</dbReference>
<evidence type="ECO:0000256" key="2">
    <source>
        <dbReference type="ARBA" id="ARBA00022692"/>
    </source>
</evidence>
<dbReference type="CDD" id="cd00130">
    <property type="entry name" value="PAS"/>
    <property type="match status" value="2"/>
</dbReference>
<organism evidence="10 11">
    <name type="scientific">Methylomonas aurea</name>
    <dbReference type="NCBI Taxonomy" id="2952224"/>
    <lineage>
        <taxon>Bacteria</taxon>
        <taxon>Pseudomonadati</taxon>
        <taxon>Pseudomonadota</taxon>
        <taxon>Gammaproteobacteria</taxon>
        <taxon>Methylococcales</taxon>
        <taxon>Methylococcaceae</taxon>
        <taxon>Methylomonas</taxon>
    </lineage>
</organism>
<dbReference type="Pfam" id="PF13675">
    <property type="entry name" value="PilJ"/>
    <property type="match status" value="1"/>
</dbReference>
<dbReference type="PROSITE" id="PS50113">
    <property type="entry name" value="PAC"/>
    <property type="match status" value="2"/>
</dbReference>
<keyword evidence="10" id="KW-0548">Nucleotidyltransferase</keyword>